<dbReference type="GO" id="GO:0005737">
    <property type="term" value="C:cytoplasm"/>
    <property type="evidence" value="ECO:0007669"/>
    <property type="project" value="TreeGrafter"/>
</dbReference>
<dbReference type="GO" id="GO:0005730">
    <property type="term" value="C:nucleolus"/>
    <property type="evidence" value="ECO:0007669"/>
    <property type="project" value="TreeGrafter"/>
</dbReference>
<feature type="domain" description="A to I editase" evidence="1">
    <location>
        <begin position="44"/>
        <end position="219"/>
    </location>
</feature>
<dbReference type="Proteomes" id="UP001187531">
    <property type="component" value="Unassembled WGS sequence"/>
</dbReference>
<evidence type="ECO:0000313" key="2">
    <source>
        <dbReference type="EMBL" id="KAK2703666.1"/>
    </source>
</evidence>
<proteinExistence type="predicted"/>
<sequence>MNSRQILTCFKLKNARDIATISSKESIQNEKTRDHLALVKEAILSCSDKLSLANVVGVQGALLSHFCSLTYFTSITIDRYKSSDRNIEAIITRLGSAIRSRFEGMLNDLPEGYRCDPCLIYQSSVDQHASATTKTPNTCYVWAKGWSEPEGINCKTGKLVNLQKKTKTRNLLRFANSTFYFDAKNLAKSYQLAKTNSEVEVKYSRLGRWSRQHPIRSMFTVQEDSSTSPHNDIYFDVESVTRNISAFVCPINMVRPSAFKWKI</sequence>
<dbReference type="AlphaFoldDB" id="A0AA88HDQ1"/>
<dbReference type="GO" id="GO:0006396">
    <property type="term" value="P:RNA processing"/>
    <property type="evidence" value="ECO:0007669"/>
    <property type="project" value="InterPro"/>
</dbReference>
<dbReference type="InterPro" id="IPR002466">
    <property type="entry name" value="A_deamin"/>
</dbReference>
<keyword evidence="3" id="KW-1185">Reference proteome</keyword>
<dbReference type="GO" id="GO:0003726">
    <property type="term" value="F:double-stranded RNA adenosine deaminase activity"/>
    <property type="evidence" value="ECO:0007669"/>
    <property type="project" value="TreeGrafter"/>
</dbReference>
<dbReference type="EMBL" id="JAVRJZ010000081">
    <property type="protein sequence ID" value="KAK2703666.1"/>
    <property type="molecule type" value="Genomic_DNA"/>
</dbReference>
<evidence type="ECO:0000313" key="3">
    <source>
        <dbReference type="Proteomes" id="UP001187531"/>
    </source>
</evidence>
<dbReference type="GO" id="GO:0006382">
    <property type="term" value="P:adenosine to inosine editing"/>
    <property type="evidence" value="ECO:0007669"/>
    <property type="project" value="TreeGrafter"/>
</dbReference>
<dbReference type="PROSITE" id="PS50141">
    <property type="entry name" value="A_DEAMIN_EDITASE"/>
    <property type="match status" value="1"/>
</dbReference>
<dbReference type="GO" id="GO:0003725">
    <property type="term" value="F:double-stranded RNA binding"/>
    <property type="evidence" value="ECO:0007669"/>
    <property type="project" value="TreeGrafter"/>
</dbReference>
<comment type="caution">
    <text evidence="2">The sequence shown here is derived from an EMBL/GenBank/DDBJ whole genome shotgun (WGS) entry which is preliminary data.</text>
</comment>
<dbReference type="PANTHER" id="PTHR10910:SF62">
    <property type="entry name" value="AT07585P-RELATED"/>
    <property type="match status" value="1"/>
</dbReference>
<dbReference type="Pfam" id="PF02137">
    <property type="entry name" value="A_deamin"/>
    <property type="match status" value="1"/>
</dbReference>
<reference evidence="2" key="1">
    <citation type="submission" date="2023-07" db="EMBL/GenBank/DDBJ databases">
        <title>Chromosome-level genome assembly of Artemia franciscana.</title>
        <authorList>
            <person name="Jo E."/>
        </authorList>
    </citation>
    <scope>NUCLEOTIDE SEQUENCE</scope>
    <source>
        <tissue evidence="2">Whole body</tissue>
    </source>
</reference>
<dbReference type="GO" id="GO:0008251">
    <property type="term" value="F:tRNA-specific adenosine deaminase activity"/>
    <property type="evidence" value="ECO:0007669"/>
    <property type="project" value="TreeGrafter"/>
</dbReference>
<organism evidence="2 3">
    <name type="scientific">Artemia franciscana</name>
    <name type="common">Brine shrimp</name>
    <name type="synonym">Artemia sanfranciscana</name>
    <dbReference type="NCBI Taxonomy" id="6661"/>
    <lineage>
        <taxon>Eukaryota</taxon>
        <taxon>Metazoa</taxon>
        <taxon>Ecdysozoa</taxon>
        <taxon>Arthropoda</taxon>
        <taxon>Crustacea</taxon>
        <taxon>Branchiopoda</taxon>
        <taxon>Anostraca</taxon>
        <taxon>Artemiidae</taxon>
        <taxon>Artemia</taxon>
    </lineage>
</organism>
<protein>
    <recommendedName>
        <fullName evidence="1">A to I editase domain-containing protein</fullName>
    </recommendedName>
</protein>
<dbReference type="PANTHER" id="PTHR10910">
    <property type="entry name" value="EUKARYOTE SPECIFIC DSRNA BINDING PROTEIN"/>
    <property type="match status" value="1"/>
</dbReference>
<name>A0AA88HDQ1_ARTSF</name>
<accession>A0AA88HDQ1</accession>
<gene>
    <name evidence="2" type="ORF">QYM36_017962</name>
</gene>
<evidence type="ECO:0000259" key="1">
    <source>
        <dbReference type="PROSITE" id="PS50141"/>
    </source>
</evidence>